<evidence type="ECO:0000313" key="2">
    <source>
        <dbReference type="Proteomes" id="UP000471745"/>
    </source>
</evidence>
<sequence>MSRGASSIGTGGGGTIYEYRVTALDLVSLLCGVSVPGLDVVPDAVRLQQGSEFPLDDVVVLSRKGSYQLVVERQVKRSLEIAPSSEPWRKTMRQCLQSLESFGDEIDADRHRLGVTASGPLHGLEVLRDLAAYAAAQKSVDDLLRQLSALGRDQRRVWKHLVDTIRDLFAEGSAVTPAPELVELSAFRIARRLIVQVEPTE</sequence>
<gene>
    <name evidence="1" type="ORF">G3I18_22670</name>
</gene>
<dbReference type="EMBL" id="JAAGNA010000790">
    <property type="protein sequence ID" value="NEC51341.1"/>
    <property type="molecule type" value="Genomic_DNA"/>
</dbReference>
<comment type="caution">
    <text evidence="1">The sequence shown here is derived from an EMBL/GenBank/DDBJ whole genome shotgun (WGS) entry which is preliminary data.</text>
</comment>
<dbReference type="AlphaFoldDB" id="A0A9X5CMS6"/>
<protein>
    <submittedName>
        <fullName evidence="1">Uncharacterized protein</fullName>
    </submittedName>
</protein>
<keyword evidence="2" id="KW-1185">Reference proteome</keyword>
<reference evidence="1 2" key="1">
    <citation type="submission" date="2020-01" db="EMBL/GenBank/DDBJ databases">
        <title>Insect and environment-associated Actinomycetes.</title>
        <authorList>
            <person name="Currrie C."/>
            <person name="Chevrette M."/>
            <person name="Carlson C."/>
            <person name="Stubbendieck R."/>
            <person name="Wendt-Pienkowski E."/>
        </authorList>
    </citation>
    <scope>NUCLEOTIDE SEQUENCE [LARGE SCALE GENOMIC DNA]</scope>
    <source>
        <strain evidence="1 2">SID8189</strain>
    </source>
</reference>
<dbReference type="Proteomes" id="UP000471745">
    <property type="component" value="Unassembled WGS sequence"/>
</dbReference>
<name>A0A9X5CMS6_9ACTN</name>
<evidence type="ECO:0000313" key="1">
    <source>
        <dbReference type="EMBL" id="NEC51341.1"/>
    </source>
</evidence>
<organism evidence="1 2">
    <name type="scientific">Actinospica acidiphila</name>
    <dbReference type="NCBI Taxonomy" id="304899"/>
    <lineage>
        <taxon>Bacteria</taxon>
        <taxon>Bacillati</taxon>
        <taxon>Actinomycetota</taxon>
        <taxon>Actinomycetes</taxon>
        <taxon>Catenulisporales</taxon>
        <taxon>Actinospicaceae</taxon>
        <taxon>Actinospica</taxon>
    </lineage>
</organism>
<proteinExistence type="predicted"/>
<dbReference type="RefSeq" id="WP_033278063.1">
    <property type="nucleotide sequence ID" value="NZ_JAAGNA010000790.1"/>
</dbReference>
<accession>A0A9X5CMS6</accession>